<keyword evidence="3" id="KW-1185">Reference proteome</keyword>
<evidence type="ECO:0000313" key="2">
    <source>
        <dbReference type="EMBL" id="GGZ51711.1"/>
    </source>
</evidence>
<proteinExistence type="predicted"/>
<evidence type="ECO:0000259" key="1">
    <source>
        <dbReference type="Pfam" id="PF13936"/>
    </source>
</evidence>
<protein>
    <recommendedName>
        <fullName evidence="1">Transposase IS30-like HTH domain-containing protein</fullName>
    </recommendedName>
</protein>
<dbReference type="InterPro" id="IPR025246">
    <property type="entry name" value="IS30-like_HTH"/>
</dbReference>
<sequence length="176" mass="19029">MAKANPVTDQERETVRQLHAEGLGRNAIAKQLKRSGRTISEIAGELGISFAARAGQVAAATEVRQADLADRRTAFAIKLQDIAEREAAKISQPLLYWDWGGKEHDFDTHLAPEPTPADKRALMGTVATALDRSLKLVPPKDESGVEEGLALITQLMSGLTAVYQAQQQDQEADEGA</sequence>
<gene>
    <name evidence="2" type="ORF">GCM10010328_27980</name>
</gene>
<name>A0ABQ3BQN9_9ACTN</name>
<accession>A0ABQ3BQN9</accession>
<evidence type="ECO:0000313" key="3">
    <source>
        <dbReference type="Proteomes" id="UP000624183"/>
    </source>
</evidence>
<dbReference type="Proteomes" id="UP000624183">
    <property type="component" value="Unassembled WGS sequence"/>
</dbReference>
<dbReference type="Pfam" id="PF13936">
    <property type="entry name" value="HTH_38"/>
    <property type="match status" value="1"/>
</dbReference>
<comment type="caution">
    <text evidence="2">The sequence shown here is derived from an EMBL/GenBank/DDBJ whole genome shotgun (WGS) entry which is preliminary data.</text>
</comment>
<dbReference type="EMBL" id="BMUW01000004">
    <property type="protein sequence ID" value="GGZ51711.1"/>
    <property type="molecule type" value="Genomic_DNA"/>
</dbReference>
<feature type="domain" description="Transposase IS30-like HTH" evidence="1">
    <location>
        <begin position="8"/>
        <end position="40"/>
    </location>
</feature>
<organism evidence="2 3">
    <name type="scientific">Streptomyces rubiginosohelvolus</name>
    <dbReference type="NCBI Taxonomy" id="67362"/>
    <lineage>
        <taxon>Bacteria</taxon>
        <taxon>Bacillati</taxon>
        <taxon>Actinomycetota</taxon>
        <taxon>Actinomycetes</taxon>
        <taxon>Kitasatosporales</taxon>
        <taxon>Streptomycetaceae</taxon>
        <taxon>Streptomyces</taxon>
    </lineage>
</organism>
<reference evidence="3" key="1">
    <citation type="journal article" date="2019" name="Int. J. Syst. Evol. Microbiol.">
        <title>The Global Catalogue of Microorganisms (GCM) 10K type strain sequencing project: providing services to taxonomists for standard genome sequencing and annotation.</title>
        <authorList>
            <consortium name="The Broad Institute Genomics Platform"/>
            <consortium name="The Broad Institute Genome Sequencing Center for Infectious Disease"/>
            <person name="Wu L."/>
            <person name="Ma J."/>
        </authorList>
    </citation>
    <scope>NUCLEOTIDE SEQUENCE [LARGE SCALE GENOMIC DNA]</scope>
    <source>
        <strain evidence="3">JCM 4602</strain>
    </source>
</reference>